<accession>C6SG69</accession>
<name>C6SG69_NEIME</name>
<sequence length="84" mass="9474">MDETHLTLGFGYDASKAISRPEQLSHNAARISESTGFDDNNQDKYLLGKPEVVEGSVCGYTQIPSFPRRRESRHSMLRQFIGND</sequence>
<proteinExistence type="predicted"/>
<dbReference type="AlphaFoldDB" id="C6SG69"/>
<reference evidence="1" key="1">
    <citation type="journal article" date="2008" name="Proc. Natl. Acad. Sci. U.S.A.">
        <title>Whole-genome comparison of disease and carriage strains provides insights into virulence evolution in Neisseria meningitidis.</title>
        <authorList>
            <person name="Schoen C."/>
            <person name="Blom J."/>
            <person name="Claus H."/>
            <person name="Schramm-Glueck A."/>
            <person name="Brandt P."/>
            <person name="Mueller T."/>
            <person name="Goesmann A."/>
            <person name="Joseph B."/>
            <person name="Konietzny S."/>
            <person name="Kurzai O."/>
            <person name="Schmitt C."/>
            <person name="Friedrich T."/>
            <person name="Linke B."/>
            <person name="Vogel U."/>
            <person name="Frosch M."/>
        </authorList>
    </citation>
    <scope>NUCLEOTIDE SEQUENCE</scope>
    <source>
        <strain evidence="1">Alpha153</strain>
    </source>
</reference>
<organism evidence="1">
    <name type="scientific">Neisseria meningitidis alpha153</name>
    <dbReference type="NCBI Taxonomy" id="663926"/>
    <lineage>
        <taxon>Bacteria</taxon>
        <taxon>Pseudomonadati</taxon>
        <taxon>Pseudomonadota</taxon>
        <taxon>Betaproteobacteria</taxon>
        <taxon>Neisseriales</taxon>
        <taxon>Neisseriaceae</taxon>
        <taxon>Neisseria</taxon>
    </lineage>
</organism>
<evidence type="ECO:0000313" key="1">
    <source>
        <dbReference type="EMBL" id="CBA09517.1"/>
    </source>
</evidence>
<gene>
    <name evidence="1" type="primary">lbpA</name>
    <name evidence="1" type="ORF">NME_2289</name>
</gene>
<protein>
    <submittedName>
        <fullName evidence="1">Uncharacterized protein</fullName>
    </submittedName>
</protein>
<dbReference type="EMBL" id="AM889137">
    <property type="protein sequence ID" value="CBA09517.1"/>
    <property type="molecule type" value="Genomic_DNA"/>
</dbReference>